<dbReference type="Proteomes" id="UP000199513">
    <property type="component" value="Unassembled WGS sequence"/>
</dbReference>
<dbReference type="InterPro" id="IPR004864">
    <property type="entry name" value="LEA_2"/>
</dbReference>
<keyword evidence="1" id="KW-0732">Signal</keyword>
<evidence type="ECO:0000256" key="1">
    <source>
        <dbReference type="SAM" id="SignalP"/>
    </source>
</evidence>
<dbReference type="STRING" id="1003.SAMN04488541_10087"/>
<dbReference type="EMBL" id="FONY01000008">
    <property type="protein sequence ID" value="SFE84011.1"/>
    <property type="molecule type" value="Genomic_DNA"/>
</dbReference>
<evidence type="ECO:0000313" key="3">
    <source>
        <dbReference type="EMBL" id="SFE84011.1"/>
    </source>
</evidence>
<feature type="domain" description="Late embryogenesis abundant protein LEA-2 subgroup" evidence="2">
    <location>
        <begin position="81"/>
        <end position="169"/>
    </location>
</feature>
<keyword evidence="4" id="KW-1185">Reference proteome</keyword>
<reference evidence="4" key="1">
    <citation type="submission" date="2016-10" db="EMBL/GenBank/DDBJ databases">
        <authorList>
            <person name="Varghese N."/>
            <person name="Submissions S."/>
        </authorList>
    </citation>
    <scope>NUCLEOTIDE SEQUENCE [LARGE SCALE GENOMIC DNA]</scope>
    <source>
        <strain>GEY</strain>
        <strain evidence="4">DSM 9560</strain>
    </source>
</reference>
<sequence length="191" mass="21160">MKKYFILACGLLVILPACQTLQMMQNFAKCEFRLAQLSNINALGIDMTGKRSFSDFSLLDAGKVVQALAGNQFLLNFVANVEVRNPNAEPAGLNRMDWILMVDNKEVLNGTLNQAVNVPANNGTTIMPLNLSIDLKKIFANQSRDETLSLAFDLAQQGNNTTRLMLRVRPYINIGGAELAYPGYLNIKKDF</sequence>
<accession>A0A1I2DUV0</accession>
<feature type="signal peptide" evidence="1">
    <location>
        <begin position="1"/>
        <end position="28"/>
    </location>
</feature>
<feature type="chain" id="PRO_5011710113" evidence="1">
    <location>
        <begin position="29"/>
        <end position="191"/>
    </location>
</feature>
<dbReference type="Pfam" id="PF03168">
    <property type="entry name" value="LEA_2"/>
    <property type="match status" value="1"/>
</dbReference>
<organism evidence="3 4">
    <name type="scientific">Thermoflexibacter ruber</name>
    <dbReference type="NCBI Taxonomy" id="1003"/>
    <lineage>
        <taxon>Bacteria</taxon>
        <taxon>Pseudomonadati</taxon>
        <taxon>Bacteroidota</taxon>
        <taxon>Cytophagia</taxon>
        <taxon>Cytophagales</taxon>
        <taxon>Thermoflexibacteraceae</taxon>
        <taxon>Thermoflexibacter</taxon>
    </lineage>
</organism>
<evidence type="ECO:0000313" key="4">
    <source>
        <dbReference type="Proteomes" id="UP000199513"/>
    </source>
</evidence>
<proteinExistence type="predicted"/>
<gene>
    <name evidence="3" type="ORF">SAMN04488541_10087</name>
</gene>
<dbReference type="SUPFAM" id="SSF117070">
    <property type="entry name" value="LEA14-like"/>
    <property type="match status" value="1"/>
</dbReference>
<dbReference type="Gene3D" id="2.60.40.1820">
    <property type="match status" value="1"/>
</dbReference>
<dbReference type="AlphaFoldDB" id="A0A1I2DUV0"/>
<evidence type="ECO:0000259" key="2">
    <source>
        <dbReference type="Pfam" id="PF03168"/>
    </source>
</evidence>
<dbReference type="OrthoDB" id="704817at2"/>
<protein>
    <submittedName>
        <fullName evidence="3">Late embryogenesis abundant protein</fullName>
    </submittedName>
</protein>
<dbReference type="RefSeq" id="WP_091541702.1">
    <property type="nucleotide sequence ID" value="NZ_FONY01000008.1"/>
</dbReference>
<name>A0A1I2DUV0_9BACT</name>